<name>A0A8C5AIE5_GADMO</name>
<dbReference type="Pfam" id="PF09588">
    <property type="entry name" value="YqaJ"/>
    <property type="match status" value="1"/>
</dbReference>
<keyword evidence="4" id="KW-1185">Reference proteome</keyword>
<dbReference type="AlphaFoldDB" id="A0A8C5AIE5"/>
<feature type="signal peptide" evidence="1">
    <location>
        <begin position="1"/>
        <end position="17"/>
    </location>
</feature>
<accession>A0A8C5AIE5</accession>
<dbReference type="OMA" id="SYQCPPE"/>
<protein>
    <recommendedName>
        <fullName evidence="2">YqaJ viral recombinase domain-containing protein</fullName>
    </recommendedName>
</protein>
<feature type="domain" description="YqaJ viral recombinase" evidence="2">
    <location>
        <begin position="168"/>
        <end position="310"/>
    </location>
</feature>
<dbReference type="InterPro" id="IPR011604">
    <property type="entry name" value="PDDEXK-like_dom_sf"/>
</dbReference>
<reference evidence="3" key="1">
    <citation type="submission" date="2025-08" db="UniProtKB">
        <authorList>
            <consortium name="Ensembl"/>
        </authorList>
    </citation>
    <scope>IDENTIFICATION</scope>
</reference>
<evidence type="ECO:0000313" key="3">
    <source>
        <dbReference type="Ensembl" id="ENSGMOP00000032497.1"/>
    </source>
</evidence>
<dbReference type="PANTHER" id="PTHR46609">
    <property type="entry name" value="EXONUCLEASE, PHAGE-TYPE/RECB, C-TERMINAL DOMAIN-CONTAINING PROTEIN"/>
    <property type="match status" value="1"/>
</dbReference>
<proteinExistence type="predicted"/>
<evidence type="ECO:0000313" key="4">
    <source>
        <dbReference type="Proteomes" id="UP000694546"/>
    </source>
</evidence>
<sequence>MIYVLISFFFLLQGIRPEPTDQLVVRKPKAVGRTSVKSTLYRAYPGPLPDPAVLSVGDDLRDLLPQPGICKIVCDLADLTLVDSKFGPVPHGSVLSYQCPPEISKEIIKHPEAPSFPQLPLLGYTFERPLQFVSTYLQFHHLQTLEVTSELATLIEEHTREQSENPMWKEVRLPRVTSSRFGEVVALRGESSAQALALRIIKGGRQTPEMKRGLDLEPAVLRQYSDMFNVNVYPSGFVVHPEAFYLGASPDARVYDPTATPPFDLAEVKCPNVDSITEVKHVKFVNGKAKLKYTHRYYRQVQGQMAITGLSWCDFITSTKNDLTVERIWHDESFINEMKVKLDLFYFNTYMDTYLLNAK</sequence>
<dbReference type="InterPro" id="IPR011335">
    <property type="entry name" value="Restrct_endonuc-II-like"/>
</dbReference>
<evidence type="ECO:0000256" key="1">
    <source>
        <dbReference type="SAM" id="SignalP"/>
    </source>
</evidence>
<keyword evidence="1" id="KW-0732">Signal</keyword>
<feature type="chain" id="PRO_5034250141" description="YqaJ viral recombinase domain-containing protein" evidence="1">
    <location>
        <begin position="18"/>
        <end position="359"/>
    </location>
</feature>
<reference evidence="3" key="2">
    <citation type="submission" date="2025-09" db="UniProtKB">
        <authorList>
            <consortium name="Ensembl"/>
        </authorList>
    </citation>
    <scope>IDENTIFICATION</scope>
</reference>
<dbReference type="Gene3D" id="3.90.320.10">
    <property type="match status" value="1"/>
</dbReference>
<organism evidence="3 4">
    <name type="scientific">Gadus morhua</name>
    <name type="common">Atlantic cod</name>
    <dbReference type="NCBI Taxonomy" id="8049"/>
    <lineage>
        <taxon>Eukaryota</taxon>
        <taxon>Metazoa</taxon>
        <taxon>Chordata</taxon>
        <taxon>Craniata</taxon>
        <taxon>Vertebrata</taxon>
        <taxon>Euteleostomi</taxon>
        <taxon>Actinopterygii</taxon>
        <taxon>Neopterygii</taxon>
        <taxon>Teleostei</taxon>
        <taxon>Neoteleostei</taxon>
        <taxon>Acanthomorphata</taxon>
        <taxon>Zeiogadaria</taxon>
        <taxon>Gadariae</taxon>
        <taxon>Gadiformes</taxon>
        <taxon>Gadoidei</taxon>
        <taxon>Gadidae</taxon>
        <taxon>Gadus</taxon>
    </lineage>
</organism>
<dbReference type="Ensembl" id="ENSGMOT00000052970.1">
    <property type="protein sequence ID" value="ENSGMOP00000032497.1"/>
    <property type="gene ID" value="ENSGMOG00000034621.1"/>
</dbReference>
<dbReference type="SUPFAM" id="SSF52980">
    <property type="entry name" value="Restriction endonuclease-like"/>
    <property type="match status" value="1"/>
</dbReference>
<dbReference type="InterPro" id="IPR051703">
    <property type="entry name" value="NF-kappa-B_Signaling_Reg"/>
</dbReference>
<evidence type="ECO:0000259" key="2">
    <source>
        <dbReference type="Pfam" id="PF09588"/>
    </source>
</evidence>
<dbReference type="Proteomes" id="UP000694546">
    <property type="component" value="Chromosome 20"/>
</dbReference>
<dbReference type="GO" id="GO:0006281">
    <property type="term" value="P:DNA repair"/>
    <property type="evidence" value="ECO:0007669"/>
    <property type="project" value="UniProtKB-ARBA"/>
</dbReference>
<dbReference type="GeneTree" id="ENSGT01140000283584"/>
<dbReference type="PANTHER" id="PTHR46609:SF7">
    <property type="match status" value="1"/>
</dbReference>
<dbReference type="InterPro" id="IPR019080">
    <property type="entry name" value="YqaJ_viral_recombinase"/>
</dbReference>
<dbReference type="CDD" id="cd22343">
    <property type="entry name" value="PDDEXK_lambda_exonuclease-like"/>
    <property type="match status" value="1"/>
</dbReference>